<dbReference type="eggNOG" id="ENOG5031G1E">
    <property type="taxonomic scope" value="Bacteria"/>
</dbReference>
<dbReference type="EMBL" id="CP006850">
    <property type="protein sequence ID" value="AHH21871.1"/>
    <property type="molecule type" value="Genomic_DNA"/>
</dbReference>
<evidence type="ECO:0000313" key="2">
    <source>
        <dbReference type="Proteomes" id="UP000019150"/>
    </source>
</evidence>
<dbReference type="HOGENOM" id="CLU_1873279_0_0_11"/>
<dbReference type="AlphaFoldDB" id="W5TXE7"/>
<organism evidence="1 2">
    <name type="scientific">Nocardia nova SH22a</name>
    <dbReference type="NCBI Taxonomy" id="1415166"/>
    <lineage>
        <taxon>Bacteria</taxon>
        <taxon>Bacillati</taxon>
        <taxon>Actinomycetota</taxon>
        <taxon>Actinomycetes</taxon>
        <taxon>Mycobacteriales</taxon>
        <taxon>Nocardiaceae</taxon>
        <taxon>Nocardia</taxon>
    </lineage>
</organism>
<sequence>MELGPPEATALHTEGIHPVAQLLEASARRIRDSIPCFTSFGPVTPLDEFAQRVWGETFARERVPVECRLTVYVTDEELDDLSEAVVEDLGLNRDGFSSVVDRKVVVGLHPISLEDPENEFYRQFVGHHEEAVGSGA</sequence>
<dbReference type="Proteomes" id="UP000019150">
    <property type="component" value="Chromosome"/>
</dbReference>
<evidence type="ECO:0000313" key="1">
    <source>
        <dbReference type="EMBL" id="AHH21871.1"/>
    </source>
</evidence>
<reference evidence="1 2" key="1">
    <citation type="journal article" date="2014" name="Appl. Environ. Microbiol.">
        <title>Insights into the Microbial Degradation of Rubber and Gutta-Percha by Analysis of the Complete Genome of Nocardia nova SH22a.</title>
        <authorList>
            <person name="Luo Q."/>
            <person name="Hiessl S."/>
            <person name="Poehlein A."/>
            <person name="Daniel R."/>
            <person name="Steinbuchel A."/>
        </authorList>
    </citation>
    <scope>NUCLEOTIDE SEQUENCE [LARGE SCALE GENOMIC DNA]</scope>
    <source>
        <strain evidence="1">SH22a</strain>
    </source>
</reference>
<proteinExistence type="predicted"/>
<dbReference type="KEGG" id="nno:NONO_c71100"/>
<dbReference type="PATRIC" id="fig|1415166.3.peg.7298"/>
<accession>W5TXE7</accession>
<protein>
    <submittedName>
        <fullName evidence="1">Uncharacterized protein</fullName>
    </submittedName>
</protein>
<name>W5TXE7_9NOCA</name>
<keyword evidence="2" id="KW-1185">Reference proteome</keyword>
<gene>
    <name evidence="1" type="ORF">NONO_c71100</name>
</gene>